<reference evidence="1" key="2">
    <citation type="submission" date="2021-08" db="EMBL/GenBank/DDBJ databases">
        <authorList>
            <person name="Tani A."/>
            <person name="Ola A."/>
            <person name="Ogura Y."/>
            <person name="Katsura K."/>
            <person name="Hayashi T."/>
        </authorList>
    </citation>
    <scope>NUCLEOTIDE SEQUENCE</scope>
    <source>
        <strain evidence="1">DSM 17168</strain>
    </source>
</reference>
<evidence type="ECO:0000313" key="2">
    <source>
        <dbReference type="Proteomes" id="UP001055153"/>
    </source>
</evidence>
<organism evidence="1 2">
    <name type="scientific">Methylobacterium isbiliense</name>
    <dbReference type="NCBI Taxonomy" id="315478"/>
    <lineage>
        <taxon>Bacteria</taxon>
        <taxon>Pseudomonadati</taxon>
        <taxon>Pseudomonadota</taxon>
        <taxon>Alphaproteobacteria</taxon>
        <taxon>Hyphomicrobiales</taxon>
        <taxon>Methylobacteriaceae</taxon>
        <taxon>Methylobacterium</taxon>
    </lineage>
</organism>
<accession>A0ABQ4SAZ7</accession>
<protein>
    <recommendedName>
        <fullName evidence="3">DUF1476 domain-containing protein</fullName>
    </recommendedName>
</protein>
<dbReference type="RefSeq" id="WP_238233780.1">
    <property type="nucleotide sequence ID" value="NZ_BPQQ01000008.1"/>
</dbReference>
<dbReference type="Pfam" id="PF07345">
    <property type="entry name" value="ATPaseInh_sub_z"/>
    <property type="match status" value="1"/>
</dbReference>
<dbReference type="PIRSF" id="PIRSF031780">
    <property type="entry name" value="UCP031780"/>
    <property type="match status" value="1"/>
</dbReference>
<dbReference type="Proteomes" id="UP001055153">
    <property type="component" value="Unassembled WGS sequence"/>
</dbReference>
<gene>
    <name evidence="1" type="ORF">GMJLKIPL_0748</name>
</gene>
<sequence>MTTLFEERERAFERLFAHEEELRFLALVRRNRMIGTWIARRIGLSEAEAEEYTRRLVETVAIPLTDEALVARLRADLDARGVEVRDLPGLVARCAAEAAREVRAA</sequence>
<keyword evidence="2" id="KW-1185">Reference proteome</keyword>
<comment type="caution">
    <text evidence="1">The sequence shown here is derived from an EMBL/GenBank/DDBJ whole genome shotgun (WGS) entry which is preliminary data.</text>
</comment>
<dbReference type="InterPro" id="IPR038293">
    <property type="entry name" value="ATPase_inh_sub_z_sf"/>
</dbReference>
<dbReference type="InterPro" id="IPR009945">
    <property type="entry name" value="ATPase_inh_sub_z"/>
</dbReference>
<reference evidence="1" key="1">
    <citation type="journal article" date="2021" name="Front. Microbiol.">
        <title>Comprehensive Comparative Genomics and Phenotyping of Methylobacterium Species.</title>
        <authorList>
            <person name="Alessa O."/>
            <person name="Ogura Y."/>
            <person name="Fujitani Y."/>
            <person name="Takami H."/>
            <person name="Hayashi T."/>
            <person name="Sahin N."/>
            <person name="Tani A."/>
        </authorList>
    </citation>
    <scope>NUCLEOTIDE SEQUENCE</scope>
    <source>
        <strain evidence="1">DSM 17168</strain>
    </source>
</reference>
<dbReference type="EMBL" id="BPQQ01000008">
    <property type="protein sequence ID" value="GJD98835.1"/>
    <property type="molecule type" value="Genomic_DNA"/>
</dbReference>
<evidence type="ECO:0000313" key="1">
    <source>
        <dbReference type="EMBL" id="GJD98835.1"/>
    </source>
</evidence>
<name>A0ABQ4SAZ7_9HYPH</name>
<evidence type="ECO:0008006" key="3">
    <source>
        <dbReference type="Google" id="ProtNLM"/>
    </source>
</evidence>
<proteinExistence type="predicted"/>
<dbReference type="Gene3D" id="1.10.790.20">
    <property type="entry name" value="Domain of unknown function DUF1476"/>
    <property type="match status" value="1"/>
</dbReference>